<proteinExistence type="predicted"/>
<evidence type="ECO:0000256" key="2">
    <source>
        <dbReference type="ARBA" id="ARBA00023125"/>
    </source>
</evidence>
<dbReference type="Proteomes" id="UP001500575">
    <property type="component" value="Unassembled WGS sequence"/>
</dbReference>
<evidence type="ECO:0000313" key="6">
    <source>
        <dbReference type="EMBL" id="GAA2134463.1"/>
    </source>
</evidence>
<feature type="compositionally biased region" description="Basic and acidic residues" evidence="4">
    <location>
        <begin position="38"/>
        <end position="59"/>
    </location>
</feature>
<keyword evidence="2" id="KW-0238">DNA-binding</keyword>
<gene>
    <name evidence="6" type="ORF">GCM10009843_40950</name>
</gene>
<keyword evidence="7" id="KW-1185">Reference proteome</keyword>
<organism evidence="6 7">
    <name type="scientific">Nocardioides bigeumensis</name>
    <dbReference type="NCBI Taxonomy" id="433657"/>
    <lineage>
        <taxon>Bacteria</taxon>
        <taxon>Bacillati</taxon>
        <taxon>Actinomycetota</taxon>
        <taxon>Actinomycetes</taxon>
        <taxon>Propionibacteriales</taxon>
        <taxon>Nocardioidaceae</taxon>
        <taxon>Nocardioides</taxon>
    </lineage>
</organism>
<dbReference type="SMART" id="SM00421">
    <property type="entry name" value="HTH_LUXR"/>
    <property type="match status" value="1"/>
</dbReference>
<dbReference type="Gene3D" id="1.10.10.10">
    <property type="entry name" value="Winged helix-like DNA-binding domain superfamily/Winged helix DNA-binding domain"/>
    <property type="match status" value="1"/>
</dbReference>
<dbReference type="InterPro" id="IPR036388">
    <property type="entry name" value="WH-like_DNA-bd_sf"/>
</dbReference>
<feature type="region of interest" description="Disordered" evidence="4">
    <location>
        <begin position="1"/>
        <end position="64"/>
    </location>
</feature>
<evidence type="ECO:0000256" key="3">
    <source>
        <dbReference type="ARBA" id="ARBA00023163"/>
    </source>
</evidence>
<evidence type="ECO:0000256" key="1">
    <source>
        <dbReference type="ARBA" id="ARBA00023015"/>
    </source>
</evidence>
<accession>A0ABN2YZH9</accession>
<name>A0ABN2YZH9_9ACTN</name>
<keyword evidence="1" id="KW-0805">Transcription regulation</keyword>
<protein>
    <recommendedName>
        <fullName evidence="5">HTH luxR-type domain-containing protein</fullName>
    </recommendedName>
</protein>
<dbReference type="Pfam" id="PF00196">
    <property type="entry name" value="GerE"/>
    <property type="match status" value="1"/>
</dbReference>
<dbReference type="PANTHER" id="PTHR44688:SF16">
    <property type="entry name" value="DNA-BINDING TRANSCRIPTIONAL ACTIVATOR DEVR_DOSR"/>
    <property type="match status" value="1"/>
</dbReference>
<evidence type="ECO:0000313" key="7">
    <source>
        <dbReference type="Proteomes" id="UP001500575"/>
    </source>
</evidence>
<reference evidence="6 7" key="1">
    <citation type="journal article" date="2019" name="Int. J. Syst. Evol. Microbiol.">
        <title>The Global Catalogue of Microorganisms (GCM) 10K type strain sequencing project: providing services to taxonomists for standard genome sequencing and annotation.</title>
        <authorList>
            <consortium name="The Broad Institute Genomics Platform"/>
            <consortium name="The Broad Institute Genome Sequencing Center for Infectious Disease"/>
            <person name="Wu L."/>
            <person name="Ma J."/>
        </authorList>
    </citation>
    <scope>NUCLEOTIDE SEQUENCE [LARGE SCALE GENOMIC DNA]</scope>
    <source>
        <strain evidence="6 7">JCM 16021</strain>
    </source>
</reference>
<dbReference type="PRINTS" id="PR00038">
    <property type="entry name" value="HTHLUXR"/>
</dbReference>
<dbReference type="InterPro" id="IPR016032">
    <property type="entry name" value="Sig_transdc_resp-reg_C-effctor"/>
</dbReference>
<dbReference type="SUPFAM" id="SSF46894">
    <property type="entry name" value="C-terminal effector domain of the bipartite response regulators"/>
    <property type="match status" value="1"/>
</dbReference>
<comment type="caution">
    <text evidence="6">The sequence shown here is derived from an EMBL/GenBank/DDBJ whole genome shotgun (WGS) entry which is preliminary data.</text>
</comment>
<keyword evidence="3" id="KW-0804">Transcription</keyword>
<evidence type="ECO:0000256" key="4">
    <source>
        <dbReference type="SAM" id="MobiDB-lite"/>
    </source>
</evidence>
<dbReference type="EMBL" id="BAAAQQ010000014">
    <property type="protein sequence ID" value="GAA2134463.1"/>
    <property type="molecule type" value="Genomic_DNA"/>
</dbReference>
<dbReference type="PANTHER" id="PTHR44688">
    <property type="entry name" value="DNA-BINDING TRANSCRIPTIONAL ACTIVATOR DEVR_DOSR"/>
    <property type="match status" value="1"/>
</dbReference>
<sequence>MAAKEEMYHQDLGPARRAEQTGLTGRLGSTPHTGVVTDRGRPHDRRRDQPASPLTEREAQVLASARADRPIREVAQELYLSPGTVRNYLVTVTHKLRAGTRAEAYRRAQERGWI</sequence>
<evidence type="ECO:0000259" key="5">
    <source>
        <dbReference type="PROSITE" id="PS50043"/>
    </source>
</evidence>
<dbReference type="PROSITE" id="PS50043">
    <property type="entry name" value="HTH_LUXR_2"/>
    <property type="match status" value="1"/>
</dbReference>
<dbReference type="InterPro" id="IPR000792">
    <property type="entry name" value="Tscrpt_reg_LuxR_C"/>
</dbReference>
<feature type="compositionally biased region" description="Basic and acidic residues" evidence="4">
    <location>
        <begin position="1"/>
        <end position="19"/>
    </location>
</feature>
<feature type="domain" description="HTH luxR-type" evidence="5">
    <location>
        <begin position="47"/>
        <end position="112"/>
    </location>
</feature>